<evidence type="ECO:0000313" key="4">
    <source>
        <dbReference type="Proteomes" id="UP000659654"/>
    </source>
</evidence>
<evidence type="ECO:0000256" key="1">
    <source>
        <dbReference type="SAM" id="SignalP"/>
    </source>
</evidence>
<proteinExistence type="predicted"/>
<name>A0A1I7RZD6_BURXY</name>
<dbReference type="eggNOG" id="ENOG502SFMP">
    <property type="taxonomic scope" value="Eukaryota"/>
</dbReference>
<dbReference type="WBParaSite" id="BXY_0610600.1">
    <property type="protein sequence ID" value="BXY_0610600.1"/>
    <property type="gene ID" value="BXY_0610600"/>
</dbReference>
<organism evidence="3 5">
    <name type="scientific">Bursaphelenchus xylophilus</name>
    <name type="common">Pinewood nematode worm</name>
    <name type="synonym">Aphelenchoides xylophilus</name>
    <dbReference type="NCBI Taxonomy" id="6326"/>
    <lineage>
        <taxon>Eukaryota</taxon>
        <taxon>Metazoa</taxon>
        <taxon>Ecdysozoa</taxon>
        <taxon>Nematoda</taxon>
        <taxon>Chromadorea</taxon>
        <taxon>Rhabditida</taxon>
        <taxon>Tylenchina</taxon>
        <taxon>Tylenchomorpha</taxon>
        <taxon>Aphelenchoidea</taxon>
        <taxon>Aphelenchoididae</taxon>
        <taxon>Bursaphelenchus</taxon>
    </lineage>
</organism>
<keyword evidence="1" id="KW-0732">Signal</keyword>
<protein>
    <submittedName>
        <fullName evidence="2">(pine wood nematode) hypothetical protein</fullName>
    </submittedName>
</protein>
<dbReference type="OrthoDB" id="5794420at2759"/>
<dbReference type="EMBL" id="CAJFCV020000003">
    <property type="protein sequence ID" value="CAG9106556.1"/>
    <property type="molecule type" value="Genomic_DNA"/>
</dbReference>
<dbReference type="EMBL" id="CAJFDI010000003">
    <property type="protein sequence ID" value="CAD5220421.1"/>
    <property type="molecule type" value="Genomic_DNA"/>
</dbReference>
<reference evidence="5" key="1">
    <citation type="submission" date="2016-11" db="UniProtKB">
        <authorList>
            <consortium name="WormBaseParasite"/>
        </authorList>
    </citation>
    <scope>IDENTIFICATION</scope>
</reference>
<evidence type="ECO:0000313" key="5">
    <source>
        <dbReference type="WBParaSite" id="BXY_0610600.1"/>
    </source>
</evidence>
<sequence length="211" mass="24509">MRDVAAIPFVLSFLLPLIHSKRHPFLIRPHYGDSRCERESTPGDCNVQHCIESGLGEACESRYVRFLKADGRDYSRKTCRCLTEPLCAIMPSNKQGCVSYSSLGSQAQRLVRKWTMSESDRESIALQRDLFHNEYQVKKPLRLRFKHSNLTRYTDSRRHEELLKGKTRFCCRLHRIHKRAQHLRLKEEPSNSNTAAISVIPMISILGLYYT</sequence>
<gene>
    <name evidence="2" type="ORF">BXYJ_LOCUS6170</name>
</gene>
<reference evidence="2" key="2">
    <citation type="submission" date="2020-09" db="EMBL/GenBank/DDBJ databases">
        <authorList>
            <person name="Kikuchi T."/>
        </authorList>
    </citation>
    <scope>NUCLEOTIDE SEQUENCE</scope>
    <source>
        <strain evidence="2">Ka4C1</strain>
    </source>
</reference>
<evidence type="ECO:0000313" key="2">
    <source>
        <dbReference type="EMBL" id="CAD5220421.1"/>
    </source>
</evidence>
<keyword evidence="4" id="KW-1185">Reference proteome</keyword>
<feature type="signal peptide" evidence="1">
    <location>
        <begin position="1"/>
        <end position="20"/>
    </location>
</feature>
<dbReference type="Proteomes" id="UP000095284">
    <property type="component" value="Unplaced"/>
</dbReference>
<feature type="chain" id="PRO_5035399647" evidence="1">
    <location>
        <begin position="21"/>
        <end position="211"/>
    </location>
</feature>
<dbReference type="Proteomes" id="UP000659654">
    <property type="component" value="Unassembled WGS sequence"/>
</dbReference>
<dbReference type="AlphaFoldDB" id="A0A1I7RZD6"/>
<evidence type="ECO:0000313" key="3">
    <source>
        <dbReference type="Proteomes" id="UP000095284"/>
    </source>
</evidence>
<dbReference type="Proteomes" id="UP000582659">
    <property type="component" value="Unassembled WGS sequence"/>
</dbReference>
<accession>A0A1I7RZD6</accession>